<evidence type="ECO:0000256" key="1">
    <source>
        <dbReference type="SAM" id="MobiDB-lite"/>
    </source>
</evidence>
<dbReference type="Pfam" id="PF15255">
    <property type="entry name" value="CAP-ZIP_m"/>
    <property type="match status" value="1"/>
</dbReference>
<feature type="compositionally biased region" description="Acidic residues" evidence="1">
    <location>
        <begin position="239"/>
        <end position="259"/>
    </location>
</feature>
<dbReference type="STRING" id="8187.ENSLCAP00010047919"/>
<dbReference type="AlphaFoldDB" id="A0A4W6FAT4"/>
<feature type="compositionally biased region" description="Basic and acidic residues" evidence="1">
    <location>
        <begin position="227"/>
        <end position="238"/>
    </location>
</feature>
<feature type="region of interest" description="Disordered" evidence="1">
    <location>
        <begin position="80"/>
        <end position="333"/>
    </location>
</feature>
<evidence type="ECO:0000259" key="2">
    <source>
        <dbReference type="Pfam" id="PF15255"/>
    </source>
</evidence>
<dbReference type="InterPro" id="IPR029341">
    <property type="entry name" value="FAM21/CAPZIP"/>
</dbReference>
<feature type="compositionally biased region" description="Basic and acidic residues" evidence="1">
    <location>
        <begin position="260"/>
        <end position="275"/>
    </location>
</feature>
<feature type="compositionally biased region" description="Basic residues" evidence="1">
    <location>
        <begin position="159"/>
        <end position="177"/>
    </location>
</feature>
<accession>A0A4W6FAT4</accession>
<reference evidence="3" key="2">
    <citation type="submission" date="2025-08" db="UniProtKB">
        <authorList>
            <consortium name="Ensembl"/>
        </authorList>
    </citation>
    <scope>IDENTIFICATION</scope>
</reference>
<evidence type="ECO:0000313" key="4">
    <source>
        <dbReference type="Proteomes" id="UP000314980"/>
    </source>
</evidence>
<reference evidence="3" key="3">
    <citation type="submission" date="2025-09" db="UniProtKB">
        <authorList>
            <consortium name="Ensembl"/>
        </authorList>
    </citation>
    <scope>IDENTIFICATION</scope>
</reference>
<feature type="compositionally biased region" description="Polar residues" evidence="1">
    <location>
        <begin position="80"/>
        <end position="89"/>
    </location>
</feature>
<proteinExistence type="predicted"/>
<evidence type="ECO:0000313" key="3">
    <source>
        <dbReference type="Ensembl" id="ENSLCAP00010047919.1"/>
    </source>
</evidence>
<dbReference type="Proteomes" id="UP000314980">
    <property type="component" value="Unassembled WGS sequence"/>
</dbReference>
<gene>
    <name evidence="3" type="primary">LOC108891340</name>
</gene>
<dbReference type="Ensembl" id="ENSLCAT00010049100.1">
    <property type="protein sequence ID" value="ENSLCAP00010047919.1"/>
    <property type="gene ID" value="ENSLCAG00010022258.1"/>
</dbReference>
<organism evidence="3 4">
    <name type="scientific">Lates calcarifer</name>
    <name type="common">Barramundi</name>
    <name type="synonym">Holocentrus calcarifer</name>
    <dbReference type="NCBI Taxonomy" id="8187"/>
    <lineage>
        <taxon>Eukaryota</taxon>
        <taxon>Metazoa</taxon>
        <taxon>Chordata</taxon>
        <taxon>Craniata</taxon>
        <taxon>Vertebrata</taxon>
        <taxon>Euteleostomi</taxon>
        <taxon>Actinopterygii</taxon>
        <taxon>Neopterygii</taxon>
        <taxon>Teleostei</taxon>
        <taxon>Neoteleostei</taxon>
        <taxon>Acanthomorphata</taxon>
        <taxon>Carangaria</taxon>
        <taxon>Carangaria incertae sedis</taxon>
        <taxon>Centropomidae</taxon>
        <taxon>Lates</taxon>
    </lineage>
</organism>
<dbReference type="InParanoid" id="A0A4W6FAT4"/>
<name>A0A4W6FAT4_LATCA</name>
<keyword evidence="4" id="KW-1185">Reference proteome</keyword>
<feature type="compositionally biased region" description="Low complexity" evidence="1">
    <location>
        <begin position="109"/>
        <end position="131"/>
    </location>
</feature>
<feature type="compositionally biased region" description="Gly residues" evidence="1">
    <location>
        <begin position="197"/>
        <end position="209"/>
    </location>
</feature>
<feature type="compositionally biased region" description="Basic and acidic residues" evidence="1">
    <location>
        <begin position="282"/>
        <end position="298"/>
    </location>
</feature>
<feature type="domain" description="FAM21/CAPZIP" evidence="2">
    <location>
        <begin position="62"/>
        <end position="194"/>
    </location>
</feature>
<feature type="region of interest" description="Disordered" evidence="1">
    <location>
        <begin position="30"/>
        <end position="68"/>
    </location>
</feature>
<dbReference type="GeneTree" id="ENSGT00940000153997"/>
<protein>
    <submittedName>
        <fullName evidence="3">Duboraya</fullName>
    </submittedName>
</protein>
<reference evidence="4" key="1">
    <citation type="submission" date="2015-09" db="EMBL/GenBank/DDBJ databases">
        <authorList>
            <person name="Sai Rama Sridatta P."/>
        </authorList>
    </citation>
    <scope>NUCLEOTIDE SEQUENCE [LARGE SCALE GENOMIC DNA]</scope>
</reference>
<sequence length="345" mass="37771">SGEFSDRLYIRPSEHPVTVLWFNTVTVCEQDKPVRRRPPRSLQLPKTHGDDQEPPGVTSPLPAKTKRNSALIEKLQASLALSPSTQLPSPKSPGFRLLPPAFTPPSPGSAPVTTVTTLSTATPTSPVAATPGTEEEGPISFEAPPTVAEGSVLSSINKGRVRHSIRRRPPSRRHRKSSSGDDAGVTNDVTDKTTAGGEEGGGGGGGGGEVFKKEETTDASTCPEENQSQKEDQTKEEPREEEEEKKEEEEEKKEDEKEEEEKKKEEKEVEKKKEEEKEEEEKDRSSSGNKEEQERNSAEEQTEDVTEAATNTESKEGKSEVSHSAFQSKSPAAWFLFILLTVLVL</sequence>